<dbReference type="SUPFAM" id="SSF49384">
    <property type="entry name" value="Carbohydrate-binding domain"/>
    <property type="match status" value="1"/>
</dbReference>
<dbReference type="Proteomes" id="UP000229816">
    <property type="component" value="Unassembled WGS sequence"/>
</dbReference>
<proteinExistence type="predicted"/>
<dbReference type="CDD" id="cd08547">
    <property type="entry name" value="Type_II_cohesin"/>
    <property type="match status" value="1"/>
</dbReference>
<feature type="domain" description="Cohesin" evidence="2">
    <location>
        <begin position="65"/>
        <end position="171"/>
    </location>
</feature>
<evidence type="ECO:0000256" key="1">
    <source>
        <dbReference type="SAM" id="Phobius"/>
    </source>
</evidence>
<protein>
    <recommendedName>
        <fullName evidence="2">Cohesin domain-containing protein</fullName>
    </recommendedName>
</protein>
<dbReference type="Pfam" id="PF00963">
    <property type="entry name" value="Cohesin"/>
    <property type="match status" value="1"/>
</dbReference>
<dbReference type="InterPro" id="IPR002102">
    <property type="entry name" value="Cohesin_dom"/>
</dbReference>
<reference evidence="4" key="1">
    <citation type="submission" date="2017-09" db="EMBL/GenBank/DDBJ databases">
        <title>Depth-based differentiation of microbial function through sediment-hosted aquifers and enrichment of novel symbionts in the deep terrestrial subsurface.</title>
        <authorList>
            <person name="Probst A.J."/>
            <person name="Ladd B."/>
            <person name="Jarett J.K."/>
            <person name="Geller-Mcgrath D.E."/>
            <person name="Sieber C.M.K."/>
            <person name="Emerson J.B."/>
            <person name="Anantharaman K."/>
            <person name="Thomas B.C."/>
            <person name="Malmstrom R."/>
            <person name="Stieglmeier M."/>
            <person name="Klingl A."/>
            <person name="Woyke T."/>
            <person name="Ryan C.M."/>
            <person name="Banfield J.F."/>
        </authorList>
    </citation>
    <scope>NUCLEOTIDE SEQUENCE [LARGE SCALE GENOMIC DNA]</scope>
</reference>
<name>A0A2M8ESC5_9BACT</name>
<sequence length="194" mass="21271">MKEKSKLLILAFLGIVISLSLLYLGLISPIIQSLKPKLKEIATKSPQPHLSQKAEIKLSLSPQEVMVYSGEPLEIRVLAETKEKLIATDIELAFDPEVLIAKEAKPGIFWLKPQELTKVLDNSKGEILYGIATLEPKSGQGIVASFKFTVKELSLTSLNTTISFKSGTQASVVGKETELKFSEGGKYVILKTNE</sequence>
<dbReference type="GO" id="GO:0030246">
    <property type="term" value="F:carbohydrate binding"/>
    <property type="evidence" value="ECO:0007669"/>
    <property type="project" value="InterPro"/>
</dbReference>
<organism evidence="3 4">
    <name type="scientific">Candidatus Shapirobacteria bacterium CG_4_9_14_0_2_um_filter_39_11</name>
    <dbReference type="NCBI Taxonomy" id="1974478"/>
    <lineage>
        <taxon>Bacteria</taxon>
        <taxon>Candidatus Shapironibacteriota</taxon>
    </lineage>
</organism>
<dbReference type="EMBL" id="PFSF01000051">
    <property type="protein sequence ID" value="PJC28014.1"/>
    <property type="molecule type" value="Genomic_DNA"/>
</dbReference>
<comment type="caution">
    <text evidence="3">The sequence shown here is derived from an EMBL/GenBank/DDBJ whole genome shotgun (WGS) entry which is preliminary data.</text>
</comment>
<feature type="transmembrane region" description="Helical" evidence="1">
    <location>
        <begin position="7"/>
        <end position="31"/>
    </location>
</feature>
<evidence type="ECO:0000313" key="3">
    <source>
        <dbReference type="EMBL" id="PJC28014.1"/>
    </source>
</evidence>
<dbReference type="AlphaFoldDB" id="A0A2M8ESC5"/>
<keyword evidence="1" id="KW-0812">Transmembrane</keyword>
<accession>A0A2M8ESC5</accession>
<keyword evidence="1" id="KW-0472">Membrane</keyword>
<dbReference type="InterPro" id="IPR008965">
    <property type="entry name" value="CBM2/CBM3_carb-bd_dom_sf"/>
</dbReference>
<evidence type="ECO:0000259" key="2">
    <source>
        <dbReference type="Pfam" id="PF00963"/>
    </source>
</evidence>
<gene>
    <name evidence="3" type="ORF">CO054_02435</name>
</gene>
<keyword evidence="1" id="KW-1133">Transmembrane helix</keyword>
<dbReference type="Gene3D" id="2.60.40.680">
    <property type="match status" value="1"/>
</dbReference>
<evidence type="ECO:0000313" key="4">
    <source>
        <dbReference type="Proteomes" id="UP000229816"/>
    </source>
</evidence>
<dbReference type="GO" id="GO:0000272">
    <property type="term" value="P:polysaccharide catabolic process"/>
    <property type="evidence" value="ECO:0007669"/>
    <property type="project" value="InterPro"/>
</dbReference>